<gene>
    <name evidence="2" type="ORF">A2938_01325</name>
</gene>
<proteinExistence type="predicted"/>
<name>A0A1G2NI22_9BACT</name>
<sequence length="274" mass="31735">MGEGFDCRIISPYFLVSTLALFVFSFFVFSLLNDIKKFIVVSFVALLLFLAGPWTLQWIYYNLPKETRLNLDGYSVKSCEQKRSTKGEWEADLCFVKYAAYMNDVRICDYISAELEREQCYFKDTGYGARGTYKANLTPADCDRINDEYQNQSCKNYFNVRDSKMIGKCEDIQEGFDRWFCWGSVASNASHDSFRKGDIDFRANYAVEYQPSDCASVSNNYLRDFCYFKYVGSVNEESKNVMSLREVELCDKIENSMMKRDCKDGWGVVSGQIK</sequence>
<protein>
    <submittedName>
        <fullName evidence="2">Uncharacterized protein</fullName>
    </submittedName>
</protein>
<reference evidence="2 3" key="1">
    <citation type="journal article" date="2016" name="Nat. Commun.">
        <title>Thousands of microbial genomes shed light on interconnected biogeochemical processes in an aquifer system.</title>
        <authorList>
            <person name="Anantharaman K."/>
            <person name="Brown C.T."/>
            <person name="Hug L.A."/>
            <person name="Sharon I."/>
            <person name="Castelle C.J."/>
            <person name="Probst A.J."/>
            <person name="Thomas B.C."/>
            <person name="Singh A."/>
            <person name="Wilkins M.J."/>
            <person name="Karaoz U."/>
            <person name="Brodie E.L."/>
            <person name="Williams K.H."/>
            <person name="Hubbard S.S."/>
            <person name="Banfield J.F."/>
        </authorList>
    </citation>
    <scope>NUCLEOTIDE SEQUENCE [LARGE SCALE GENOMIC DNA]</scope>
</reference>
<evidence type="ECO:0000256" key="1">
    <source>
        <dbReference type="SAM" id="Phobius"/>
    </source>
</evidence>
<accession>A0A1G2NI22</accession>
<dbReference type="Proteomes" id="UP000177797">
    <property type="component" value="Unassembled WGS sequence"/>
</dbReference>
<dbReference type="AlphaFoldDB" id="A0A1G2NI22"/>
<keyword evidence="1" id="KW-1133">Transmembrane helix</keyword>
<keyword evidence="1" id="KW-0472">Membrane</keyword>
<keyword evidence="1" id="KW-0812">Transmembrane</keyword>
<comment type="caution">
    <text evidence="2">The sequence shown here is derived from an EMBL/GenBank/DDBJ whole genome shotgun (WGS) entry which is preliminary data.</text>
</comment>
<feature type="transmembrane region" description="Helical" evidence="1">
    <location>
        <begin position="38"/>
        <end position="61"/>
    </location>
</feature>
<evidence type="ECO:0000313" key="3">
    <source>
        <dbReference type="Proteomes" id="UP000177797"/>
    </source>
</evidence>
<organism evidence="2 3">
    <name type="scientific">Candidatus Taylorbacteria bacterium RIFCSPLOWO2_01_FULL_48_100</name>
    <dbReference type="NCBI Taxonomy" id="1802322"/>
    <lineage>
        <taxon>Bacteria</taxon>
        <taxon>Candidatus Tayloriibacteriota</taxon>
    </lineage>
</organism>
<dbReference type="EMBL" id="MHSA01000003">
    <property type="protein sequence ID" value="OHA34992.1"/>
    <property type="molecule type" value="Genomic_DNA"/>
</dbReference>
<feature type="transmembrane region" description="Helical" evidence="1">
    <location>
        <begin position="12"/>
        <end position="32"/>
    </location>
</feature>
<evidence type="ECO:0000313" key="2">
    <source>
        <dbReference type="EMBL" id="OHA34992.1"/>
    </source>
</evidence>